<proteinExistence type="predicted"/>
<keyword evidence="2" id="KW-1185">Reference proteome</keyword>
<evidence type="ECO:0000313" key="2">
    <source>
        <dbReference type="Proteomes" id="UP000789901"/>
    </source>
</evidence>
<dbReference type="EMBL" id="CAJVQB010004183">
    <property type="protein sequence ID" value="CAG8629204.1"/>
    <property type="molecule type" value="Genomic_DNA"/>
</dbReference>
<accession>A0ABN7ULX6</accession>
<evidence type="ECO:0000313" key="1">
    <source>
        <dbReference type="EMBL" id="CAG8629204.1"/>
    </source>
</evidence>
<protein>
    <submittedName>
        <fullName evidence="1">41541_t:CDS:1</fullName>
    </submittedName>
</protein>
<name>A0ABN7ULX6_GIGMA</name>
<comment type="caution">
    <text evidence="1">The sequence shown here is derived from an EMBL/GenBank/DDBJ whole genome shotgun (WGS) entry which is preliminary data.</text>
</comment>
<sequence>MPNNSESKSEYFKFIATKFCISVDPADNTGGPPTGRDVAIGYLKESLSQLENAIVKLRAVEGPWDEDWRIAGGHPTNIATNAPNANNGCFGQAIW</sequence>
<gene>
    <name evidence="1" type="ORF">GMARGA_LOCUS8243</name>
</gene>
<dbReference type="Proteomes" id="UP000789901">
    <property type="component" value="Unassembled WGS sequence"/>
</dbReference>
<organism evidence="1 2">
    <name type="scientific">Gigaspora margarita</name>
    <dbReference type="NCBI Taxonomy" id="4874"/>
    <lineage>
        <taxon>Eukaryota</taxon>
        <taxon>Fungi</taxon>
        <taxon>Fungi incertae sedis</taxon>
        <taxon>Mucoromycota</taxon>
        <taxon>Glomeromycotina</taxon>
        <taxon>Glomeromycetes</taxon>
        <taxon>Diversisporales</taxon>
        <taxon>Gigasporaceae</taxon>
        <taxon>Gigaspora</taxon>
    </lineage>
</organism>
<reference evidence="1 2" key="1">
    <citation type="submission" date="2021-06" db="EMBL/GenBank/DDBJ databases">
        <authorList>
            <person name="Kallberg Y."/>
            <person name="Tangrot J."/>
            <person name="Rosling A."/>
        </authorList>
    </citation>
    <scope>NUCLEOTIDE SEQUENCE [LARGE SCALE GENOMIC DNA]</scope>
    <source>
        <strain evidence="1 2">120-4 pot B 10/14</strain>
    </source>
</reference>